<dbReference type="Proteomes" id="UP000789390">
    <property type="component" value="Unassembled WGS sequence"/>
</dbReference>
<name>A0A8J2S386_9CRUS</name>
<feature type="region of interest" description="Disordered" evidence="2">
    <location>
        <begin position="287"/>
        <end position="331"/>
    </location>
</feature>
<dbReference type="InterPro" id="IPR032060">
    <property type="entry name" value="MGA_dom"/>
</dbReference>
<dbReference type="AlphaFoldDB" id="A0A8J2S386"/>
<feature type="domain" description="MGA conserved" evidence="3">
    <location>
        <begin position="377"/>
        <end position="417"/>
    </location>
</feature>
<evidence type="ECO:0000256" key="1">
    <source>
        <dbReference type="SAM" id="Coils"/>
    </source>
</evidence>
<keyword evidence="1" id="KW-0175">Coiled coil</keyword>
<gene>
    <name evidence="4" type="ORF">DGAL_LOCUS16550</name>
</gene>
<comment type="caution">
    <text evidence="4">The sequence shown here is derived from an EMBL/GenBank/DDBJ whole genome shotgun (WGS) entry which is preliminary data.</text>
</comment>
<evidence type="ECO:0000259" key="3">
    <source>
        <dbReference type="Pfam" id="PF16059"/>
    </source>
</evidence>
<dbReference type="OrthoDB" id="6361053at2759"/>
<dbReference type="Pfam" id="PF16059">
    <property type="entry name" value="MGA_dom"/>
    <property type="match status" value="1"/>
</dbReference>
<organism evidence="4 5">
    <name type="scientific">Daphnia galeata</name>
    <dbReference type="NCBI Taxonomy" id="27404"/>
    <lineage>
        <taxon>Eukaryota</taxon>
        <taxon>Metazoa</taxon>
        <taxon>Ecdysozoa</taxon>
        <taxon>Arthropoda</taxon>
        <taxon>Crustacea</taxon>
        <taxon>Branchiopoda</taxon>
        <taxon>Diplostraca</taxon>
        <taxon>Cladocera</taxon>
        <taxon>Anomopoda</taxon>
        <taxon>Daphniidae</taxon>
        <taxon>Daphnia</taxon>
    </lineage>
</organism>
<evidence type="ECO:0000313" key="5">
    <source>
        <dbReference type="Proteomes" id="UP000789390"/>
    </source>
</evidence>
<protein>
    <recommendedName>
        <fullName evidence="3">MGA conserved domain-containing protein</fullName>
    </recommendedName>
</protein>
<sequence length="611" mass="69421">MHQEVTLNLTYSSQLKEREEYEGNSSLRNTAGKENCPLKELLPLFPNCSSEEEDYTPPVLSLYSEVLDDLESCCSPRSPPDLSIPGVSVMKTKEENISTNNAGLRGVNKDGFDSYSFPERDKIDGKMVFYSFLTQEDLESFPGRASYQGEKLTNQLSASNAGLTSIKHISKREMEKSRPLCKKNIAVFTIDDYADVNETSPSDSSIDSDSDDVMIVEYHNVKPDGAENSSTKLDPEIPEPVIPDQKIISPDKRESAFLIIPEETNFVDCGMEKILPKNIAVFTIDDDDVNETSPSASSIDSDREEVMKTEYQTVKPDDAENGSTKEDPESPEPVILHRKRNLDKRESSFLIIPEEAYFEDYDVPSPLKRVEFHFVVECDKRFCTMGCVCSSLNILKPRLQRCNHLECIFDNGCIKSKLTDSVTLPSPATEDETFEGLPQLSRKKEVNLQNEIDELTIRLLQKDEENEKLRKIIDQQAVLLESKNIMPIKVAKAEEFKMVNGKRVQDGLFVDCFPLKENMLNKLAKNTTASLFIRQLMREMYTPEYCSSKTFRLIKQEHVMAIIEATKKRFSVYRGKDGSESELTEKKIKVVMKSFLSRAKVKKIKEKIKKI</sequence>
<reference evidence="4" key="1">
    <citation type="submission" date="2021-11" db="EMBL/GenBank/DDBJ databases">
        <authorList>
            <person name="Schell T."/>
        </authorList>
    </citation>
    <scope>NUCLEOTIDE SEQUENCE</scope>
    <source>
        <strain evidence="4">M5</strain>
    </source>
</reference>
<evidence type="ECO:0000256" key="2">
    <source>
        <dbReference type="SAM" id="MobiDB-lite"/>
    </source>
</evidence>
<dbReference type="EMBL" id="CAKKLH010000331">
    <property type="protein sequence ID" value="CAH0112769.1"/>
    <property type="molecule type" value="Genomic_DNA"/>
</dbReference>
<feature type="region of interest" description="Disordered" evidence="2">
    <location>
        <begin position="223"/>
        <end position="243"/>
    </location>
</feature>
<keyword evidence="5" id="KW-1185">Reference proteome</keyword>
<accession>A0A8J2S386</accession>
<proteinExistence type="predicted"/>
<feature type="compositionally biased region" description="Basic and acidic residues" evidence="2">
    <location>
        <begin position="315"/>
        <end position="328"/>
    </location>
</feature>
<feature type="coiled-coil region" evidence="1">
    <location>
        <begin position="445"/>
        <end position="472"/>
    </location>
</feature>
<evidence type="ECO:0000313" key="4">
    <source>
        <dbReference type="EMBL" id="CAH0112769.1"/>
    </source>
</evidence>